<dbReference type="Proteomes" id="UP000052052">
    <property type="component" value="Unassembled WGS sequence"/>
</dbReference>
<dbReference type="PANTHER" id="PTHR30543">
    <property type="entry name" value="CHROMATE REDUCTASE"/>
    <property type="match status" value="1"/>
</dbReference>
<dbReference type="InterPro" id="IPR005025">
    <property type="entry name" value="FMN_Rdtase-like_dom"/>
</dbReference>
<dbReference type="PATRIC" id="fig|344882.3.peg.386"/>
<dbReference type="Gene3D" id="3.40.50.360">
    <property type="match status" value="1"/>
</dbReference>
<feature type="domain" description="NADPH-dependent FMN reductase-like" evidence="3">
    <location>
        <begin position="4"/>
        <end position="148"/>
    </location>
</feature>
<keyword evidence="2" id="KW-0285">Flavoprotein</keyword>
<dbReference type="Pfam" id="PF03358">
    <property type="entry name" value="FMN_red"/>
    <property type="match status" value="1"/>
</dbReference>
<keyword evidence="2" id="KW-0288">FMN</keyword>
<dbReference type="GO" id="GO:0016491">
    <property type="term" value="F:oxidoreductase activity"/>
    <property type="evidence" value="ECO:0007669"/>
    <property type="project" value="InterPro"/>
</dbReference>
<dbReference type="PANTHER" id="PTHR30543:SF21">
    <property type="entry name" value="NAD(P)H-DEPENDENT FMN REDUCTASE LOT6"/>
    <property type="match status" value="1"/>
</dbReference>
<evidence type="ECO:0000313" key="5">
    <source>
        <dbReference type="Proteomes" id="UP000052052"/>
    </source>
</evidence>
<dbReference type="SUPFAM" id="SSF52218">
    <property type="entry name" value="Flavoproteins"/>
    <property type="match status" value="1"/>
</dbReference>
<accession>A0A0R0CSE9</accession>
<dbReference type="AlphaFoldDB" id="A0A0R0CSE9"/>
<dbReference type="EMBL" id="LDJL01000011">
    <property type="protein sequence ID" value="KRG68830.1"/>
    <property type="molecule type" value="Genomic_DNA"/>
</dbReference>
<evidence type="ECO:0000313" key="4">
    <source>
        <dbReference type="EMBL" id="KRG68830.1"/>
    </source>
</evidence>
<reference evidence="4 5" key="1">
    <citation type="submission" date="2015-05" db="EMBL/GenBank/DDBJ databases">
        <title>Genome sequencing and analysis of members of genus Stenotrophomonas.</title>
        <authorList>
            <person name="Patil P.P."/>
            <person name="Midha S."/>
            <person name="Patil P.B."/>
        </authorList>
    </citation>
    <scope>NUCLEOTIDE SEQUENCE [LARGE SCALE GENOMIC DNA]</scope>
    <source>
        <strain evidence="4 5">DSM 21858</strain>
    </source>
</reference>
<sequence length="185" mass="19974">MEPIKLVVIVGSLRKASINRKLATALERMLPDGIQASRAGIGELPLYNQEYDADFPAPATAFKAAIEAADALLFVTPEYNHSIPGVLKNAIDFASRPAGRSSFGGKLAAIAGASPGRTASALSQQHLRNVLAAMGVLTMPTPEALVQFSEGLIDDEGRINDERTRTALQKFIDSYVQWLQVQLRR</sequence>
<dbReference type="STRING" id="344882.ABB29_10085"/>
<dbReference type="GO" id="GO:0010181">
    <property type="term" value="F:FMN binding"/>
    <property type="evidence" value="ECO:0007669"/>
    <property type="project" value="TreeGrafter"/>
</dbReference>
<dbReference type="InterPro" id="IPR029039">
    <property type="entry name" value="Flavoprotein-like_sf"/>
</dbReference>
<dbReference type="RefSeq" id="WP_057658667.1">
    <property type="nucleotide sequence ID" value="NZ_LDJL01000011.1"/>
</dbReference>
<protein>
    <submittedName>
        <fullName evidence="4">NADPH-dependent FMN reductase</fullName>
    </submittedName>
</protein>
<evidence type="ECO:0000256" key="1">
    <source>
        <dbReference type="ARBA" id="ARBA00001917"/>
    </source>
</evidence>
<keyword evidence="5" id="KW-1185">Reference proteome</keyword>
<organism evidence="4 5">
    <name type="scientific">Pseudoxanthomonas dokdonensis</name>
    <dbReference type="NCBI Taxonomy" id="344882"/>
    <lineage>
        <taxon>Bacteria</taxon>
        <taxon>Pseudomonadati</taxon>
        <taxon>Pseudomonadota</taxon>
        <taxon>Gammaproteobacteria</taxon>
        <taxon>Lysobacterales</taxon>
        <taxon>Lysobacteraceae</taxon>
        <taxon>Pseudoxanthomonas</taxon>
    </lineage>
</organism>
<comment type="caution">
    <text evidence="4">The sequence shown here is derived from an EMBL/GenBank/DDBJ whole genome shotgun (WGS) entry which is preliminary data.</text>
</comment>
<evidence type="ECO:0000256" key="2">
    <source>
        <dbReference type="ARBA" id="ARBA00022643"/>
    </source>
</evidence>
<comment type="cofactor">
    <cofactor evidence="1">
        <name>FMN</name>
        <dbReference type="ChEBI" id="CHEBI:58210"/>
    </cofactor>
</comment>
<proteinExistence type="predicted"/>
<name>A0A0R0CSE9_9GAMM</name>
<dbReference type="InterPro" id="IPR050712">
    <property type="entry name" value="NAD(P)H-dep_reductase"/>
</dbReference>
<evidence type="ECO:0000259" key="3">
    <source>
        <dbReference type="Pfam" id="PF03358"/>
    </source>
</evidence>
<gene>
    <name evidence="4" type="ORF">ABB29_10085</name>
</gene>
<dbReference type="OrthoDB" id="9812295at2"/>
<dbReference type="GO" id="GO:0005829">
    <property type="term" value="C:cytosol"/>
    <property type="evidence" value="ECO:0007669"/>
    <property type="project" value="TreeGrafter"/>
</dbReference>